<sequence length="46" mass="4954">MKRLLSSDLSSSPPTKVLAVTTNEEEMSNNLAHTNNLTNGHQNGDS</sequence>
<dbReference type="AlphaFoldDB" id="A0A821W7H0"/>
<proteinExistence type="predicted"/>
<gene>
    <name evidence="1" type="ORF">UJA718_LOCUS46374</name>
</gene>
<organism evidence="1 2">
    <name type="scientific">Rotaria socialis</name>
    <dbReference type="NCBI Taxonomy" id="392032"/>
    <lineage>
        <taxon>Eukaryota</taxon>
        <taxon>Metazoa</taxon>
        <taxon>Spiralia</taxon>
        <taxon>Gnathifera</taxon>
        <taxon>Rotifera</taxon>
        <taxon>Eurotatoria</taxon>
        <taxon>Bdelloidea</taxon>
        <taxon>Philodinida</taxon>
        <taxon>Philodinidae</taxon>
        <taxon>Rotaria</taxon>
    </lineage>
</organism>
<accession>A0A821W7H0</accession>
<protein>
    <submittedName>
        <fullName evidence="1">Uncharacterized protein</fullName>
    </submittedName>
</protein>
<name>A0A821W7H0_9BILA</name>
<evidence type="ECO:0000313" key="1">
    <source>
        <dbReference type="EMBL" id="CAF4919943.1"/>
    </source>
</evidence>
<evidence type="ECO:0000313" key="2">
    <source>
        <dbReference type="Proteomes" id="UP000663873"/>
    </source>
</evidence>
<keyword evidence="2" id="KW-1185">Reference proteome</keyword>
<comment type="caution">
    <text evidence="1">The sequence shown here is derived from an EMBL/GenBank/DDBJ whole genome shotgun (WGS) entry which is preliminary data.</text>
</comment>
<feature type="non-terminal residue" evidence="1">
    <location>
        <position position="1"/>
    </location>
</feature>
<dbReference type="EMBL" id="CAJOBP010082686">
    <property type="protein sequence ID" value="CAF4919943.1"/>
    <property type="molecule type" value="Genomic_DNA"/>
</dbReference>
<reference evidence="1" key="1">
    <citation type="submission" date="2021-02" db="EMBL/GenBank/DDBJ databases">
        <authorList>
            <person name="Nowell W R."/>
        </authorList>
    </citation>
    <scope>NUCLEOTIDE SEQUENCE</scope>
</reference>
<dbReference type="Proteomes" id="UP000663873">
    <property type="component" value="Unassembled WGS sequence"/>
</dbReference>